<dbReference type="GeneID" id="5855535"/>
<reference evidence="1 2" key="1">
    <citation type="journal article" date="2007" name="Proc. Natl. Acad. Sci. U.S.A.">
        <title>Dandruff-associated Malassezia genomes reveal convergent and divergent virulence traits shared with plant and human fungal pathogens.</title>
        <authorList>
            <person name="Xu J."/>
            <person name="Saunders C.W."/>
            <person name="Hu P."/>
            <person name="Grant R.A."/>
            <person name="Boekhout T."/>
            <person name="Kuramae E.E."/>
            <person name="Kronstad J.W."/>
            <person name="Deangelis Y.M."/>
            <person name="Reeder N.L."/>
            <person name="Johnstone K.R."/>
            <person name="Leland M."/>
            <person name="Fieno A.M."/>
            <person name="Begley W.M."/>
            <person name="Sun Y."/>
            <person name="Lacey M.P."/>
            <person name="Chaudhary T."/>
            <person name="Keough T."/>
            <person name="Chu L."/>
            <person name="Sears R."/>
            <person name="Yuan B."/>
            <person name="Dawson T.L.Jr."/>
        </authorList>
    </citation>
    <scope>NUCLEOTIDE SEQUENCE [LARGE SCALE GENOMIC DNA]</scope>
    <source>
        <strain evidence="2">ATCC MYA-4612 / CBS 7966</strain>
    </source>
</reference>
<dbReference type="OrthoDB" id="10260857at2759"/>
<dbReference type="STRING" id="425265.A8PXD5"/>
<keyword evidence="2" id="KW-1185">Reference proteome</keyword>
<dbReference type="AlphaFoldDB" id="A8PXD5"/>
<dbReference type="RefSeq" id="XP_001731228.1">
    <property type="nucleotide sequence ID" value="XM_001731176.1"/>
</dbReference>
<evidence type="ECO:0000313" key="1">
    <source>
        <dbReference type="EMBL" id="EDP44014.1"/>
    </source>
</evidence>
<proteinExistence type="predicted"/>
<dbReference type="VEuPathDB" id="FungiDB:MGL_1411"/>
<organism evidence="1 2">
    <name type="scientific">Malassezia globosa (strain ATCC MYA-4612 / CBS 7966)</name>
    <name type="common">Dandruff-associated fungus</name>
    <dbReference type="NCBI Taxonomy" id="425265"/>
    <lineage>
        <taxon>Eukaryota</taxon>
        <taxon>Fungi</taxon>
        <taxon>Dikarya</taxon>
        <taxon>Basidiomycota</taxon>
        <taxon>Ustilaginomycotina</taxon>
        <taxon>Malasseziomycetes</taxon>
        <taxon>Malasseziales</taxon>
        <taxon>Malasseziaceae</taxon>
        <taxon>Malassezia</taxon>
    </lineage>
</organism>
<gene>
    <name evidence="1" type="ORF">MGL_1411</name>
</gene>
<dbReference type="InParanoid" id="A8PXD5"/>
<comment type="caution">
    <text evidence="1">The sequence shown here is derived from an EMBL/GenBank/DDBJ whole genome shotgun (WGS) entry which is preliminary data.</text>
</comment>
<dbReference type="EMBL" id="AAYY01000004">
    <property type="protein sequence ID" value="EDP44014.1"/>
    <property type="molecule type" value="Genomic_DNA"/>
</dbReference>
<evidence type="ECO:0000313" key="2">
    <source>
        <dbReference type="Proteomes" id="UP000008837"/>
    </source>
</evidence>
<dbReference type="KEGG" id="mgl:MGL_1411"/>
<accession>A8PXD5</accession>
<dbReference type="Proteomes" id="UP000008837">
    <property type="component" value="Unassembled WGS sequence"/>
</dbReference>
<name>A8PXD5_MALGO</name>
<sequence length="163" mass="18089">MESVSTTQLAAEYPTLAALPREDLVALADADASAPNEALLEATVRTLPNVSEEDDEHLALLEQVEHAAARNEARRSELETLRDETRRAFVYARTLETQWPGVERALREANKVMDAKTMIYQILTMYTALYTIRDAVTLAASCESAARGERRTGKLLCRGSFSD</sequence>
<protein>
    <submittedName>
        <fullName evidence="1">Uncharacterized protein</fullName>
    </submittedName>
</protein>